<dbReference type="KEGG" id="oni:Osc7112_1966"/>
<dbReference type="InterPro" id="IPR011990">
    <property type="entry name" value="TPR-like_helical_dom_sf"/>
</dbReference>
<evidence type="ECO:0000313" key="4">
    <source>
        <dbReference type="Proteomes" id="UP000010478"/>
    </source>
</evidence>
<dbReference type="Gene3D" id="3.40.50.300">
    <property type="entry name" value="P-loop containing nucleotide triphosphate hydrolases"/>
    <property type="match status" value="1"/>
</dbReference>
<reference evidence="3 4" key="1">
    <citation type="submission" date="2012-05" db="EMBL/GenBank/DDBJ databases">
        <title>Finished chromosome of genome of Oscillatoria sp. PCC 7112.</title>
        <authorList>
            <consortium name="US DOE Joint Genome Institute"/>
            <person name="Gugger M."/>
            <person name="Coursin T."/>
            <person name="Rippka R."/>
            <person name="Tandeau De Marsac N."/>
            <person name="Huntemann M."/>
            <person name="Wei C.-L."/>
            <person name="Han J."/>
            <person name="Detter J.C."/>
            <person name="Han C."/>
            <person name="Tapia R."/>
            <person name="Davenport K."/>
            <person name="Daligault H."/>
            <person name="Erkkila T."/>
            <person name="Gu W."/>
            <person name="Munk A.C.C."/>
            <person name="Teshima H."/>
            <person name="Xu Y."/>
            <person name="Chain P."/>
            <person name="Chen A."/>
            <person name="Krypides N."/>
            <person name="Mavromatis K."/>
            <person name="Markowitz V."/>
            <person name="Szeto E."/>
            <person name="Ivanova N."/>
            <person name="Mikhailova N."/>
            <person name="Ovchinnikova G."/>
            <person name="Pagani I."/>
            <person name="Pati A."/>
            <person name="Goodwin L."/>
            <person name="Peters L."/>
            <person name="Pitluck S."/>
            <person name="Woyke T."/>
            <person name="Kerfeld C."/>
        </authorList>
    </citation>
    <scope>NUCLEOTIDE SEQUENCE [LARGE SCALE GENOMIC DNA]</scope>
    <source>
        <strain evidence="3 4">PCC 7112</strain>
    </source>
</reference>
<sequence>MEADRALDFTNSLLVARNLKTLDNLDSAIFREAWIGVQGRTYQQVADSEGYGVGTVKDAASNLWKRLSALFGDGEKVKRDNLQAVVERYWRSYSKLEPQSGQTVPAQVSLGLDAELEIENPNFLGRCGAIEDLNTLVAQGAKVIVIQSAGGMGKTTLAREYLKSQGFDRTIELLMAKETENITALESAIEEWLKQDFQEEPGPDFGVTLGRLKRQLQTHKVGVLIDNLEAALDGQGKFIEPHRLYVELLRVLADAAVQSVTLITSRDRLCDSDVTVEHYLLPGLEVEVWRQFFSCRNINIDDVALKEMHKVYGGNAKAMGIICGTIREDFDGDMAAYWLENSDHPLVETDLKNLVTSQFNRLLELDSEAYQLLCRLGCYRYQDVPTVPTDGVLCLLWDVPEAGRRQIIKSLLHRSLVESQKGEYWLHPAIREEAVDRLSPGDWETANRKAAEFWTESVENIETVEDALKAFEAYYHYVAISCFDQAASVILKKINIQFAKDYKLGRALYKLGFLQPIISATTRILNNVTSDYYLSGLYSLLGICYRILGEINQAIECHQMSEIKATKSLQIIAKSSEPENGQQANLEFWKVNAAINIGFCQIEMRELESAMEIFVKLKNSRDESGSNSYSIHVGLAFLNSCVGTKKEAVKLAEKLYADREDSQLVGTGYKLVFLAATYQNLGETEKALSLYRQAIAQADQNQYTTIKAKALSGIAELYRERGEFDRALQHHAEAIEILDRASAKLDRAEACYQLGLTEQKLGNIEKTQENFDRAIQLFSEMDASKQVEKVQLAATKKTEKIPN</sequence>
<dbReference type="InterPro" id="IPR058651">
    <property type="entry name" value="HTH_VMAP-M9"/>
</dbReference>
<evidence type="ECO:0000259" key="2">
    <source>
        <dbReference type="Pfam" id="PF26355"/>
    </source>
</evidence>
<dbReference type="SMART" id="SM00028">
    <property type="entry name" value="TPR"/>
    <property type="match status" value="4"/>
</dbReference>
<dbReference type="HOGENOM" id="CLU_351204_0_0_3"/>
<protein>
    <submittedName>
        <fullName evidence="3">Tetratricopeptide TPR_1 repeat-containing protein</fullName>
    </submittedName>
</protein>
<organism evidence="3 4">
    <name type="scientific">Phormidium nigroviride PCC 7112</name>
    <dbReference type="NCBI Taxonomy" id="179408"/>
    <lineage>
        <taxon>Bacteria</taxon>
        <taxon>Bacillati</taxon>
        <taxon>Cyanobacteriota</taxon>
        <taxon>Cyanophyceae</taxon>
        <taxon>Oscillatoriophycideae</taxon>
        <taxon>Oscillatoriales</taxon>
        <taxon>Oscillatoriaceae</taxon>
        <taxon>Phormidium</taxon>
    </lineage>
</organism>
<feature type="repeat" description="TPR" evidence="1">
    <location>
        <begin position="748"/>
        <end position="781"/>
    </location>
</feature>
<dbReference type="SUPFAM" id="SSF52540">
    <property type="entry name" value="P-loop containing nucleoside triphosphate hydrolases"/>
    <property type="match status" value="1"/>
</dbReference>
<dbReference type="AlphaFoldDB" id="K9VG01"/>
<dbReference type="Gene3D" id="1.25.40.10">
    <property type="entry name" value="Tetratricopeptide repeat domain"/>
    <property type="match status" value="2"/>
</dbReference>
<dbReference type="InterPro" id="IPR019734">
    <property type="entry name" value="TPR_rpt"/>
</dbReference>
<dbReference type="RefSeq" id="WP_015175755.1">
    <property type="nucleotide sequence ID" value="NC_019729.1"/>
</dbReference>
<dbReference type="Pfam" id="PF13424">
    <property type="entry name" value="TPR_12"/>
    <property type="match status" value="1"/>
</dbReference>
<keyword evidence="1" id="KW-0802">TPR repeat</keyword>
<dbReference type="PANTHER" id="PTHR10098">
    <property type="entry name" value="RAPSYN-RELATED"/>
    <property type="match status" value="1"/>
</dbReference>
<dbReference type="PROSITE" id="PS50005">
    <property type="entry name" value="TPR"/>
    <property type="match status" value="2"/>
</dbReference>
<dbReference type="Proteomes" id="UP000010478">
    <property type="component" value="Chromosome"/>
</dbReference>
<dbReference type="eggNOG" id="COG0457">
    <property type="taxonomic scope" value="Bacteria"/>
</dbReference>
<feature type="repeat" description="TPR" evidence="1">
    <location>
        <begin position="708"/>
        <end position="741"/>
    </location>
</feature>
<dbReference type="Pfam" id="PF26355">
    <property type="entry name" value="HTH_VMAP-M9"/>
    <property type="match status" value="1"/>
</dbReference>
<dbReference type="InterPro" id="IPR027417">
    <property type="entry name" value="P-loop_NTPase"/>
</dbReference>
<dbReference type="EMBL" id="CP003614">
    <property type="protein sequence ID" value="AFZ06444.1"/>
    <property type="molecule type" value="Genomic_DNA"/>
</dbReference>
<dbReference type="Pfam" id="PF13181">
    <property type="entry name" value="TPR_8"/>
    <property type="match status" value="1"/>
</dbReference>
<evidence type="ECO:0000313" key="3">
    <source>
        <dbReference type="EMBL" id="AFZ06444.1"/>
    </source>
</evidence>
<dbReference type="STRING" id="179408.Osc7112_1966"/>
<proteinExistence type="predicted"/>
<dbReference type="OrthoDB" id="524729at2"/>
<accession>K9VG01</accession>
<dbReference type="SUPFAM" id="SSF48452">
    <property type="entry name" value="TPR-like"/>
    <property type="match status" value="2"/>
</dbReference>
<gene>
    <name evidence="3" type="ORF">Osc7112_1966</name>
</gene>
<name>K9VG01_9CYAN</name>
<evidence type="ECO:0000256" key="1">
    <source>
        <dbReference type="PROSITE-ProRule" id="PRU00339"/>
    </source>
</evidence>
<keyword evidence="4" id="KW-1185">Reference proteome</keyword>
<feature type="domain" description="vWA-MoxR associated protein N-terminal HTH" evidence="2">
    <location>
        <begin position="1"/>
        <end position="89"/>
    </location>
</feature>